<evidence type="ECO:0000256" key="1">
    <source>
        <dbReference type="ARBA" id="ARBA00005417"/>
    </source>
</evidence>
<dbReference type="Gene3D" id="3.40.50.300">
    <property type="entry name" value="P-loop containing nucleotide triphosphate hydrolases"/>
    <property type="match status" value="1"/>
</dbReference>
<keyword evidence="2" id="KW-0813">Transport</keyword>
<reference evidence="7" key="1">
    <citation type="submission" date="2017-10" db="EMBL/GenBank/DDBJ databases">
        <authorList>
            <person name="Regsiter A."/>
            <person name="William W."/>
        </authorList>
    </citation>
    <scope>NUCLEOTIDE SEQUENCE [LARGE SCALE GENOMIC DNA]</scope>
</reference>
<dbReference type="SUPFAM" id="SSF52540">
    <property type="entry name" value="P-loop containing nucleoside triphosphate hydrolases"/>
    <property type="match status" value="1"/>
</dbReference>
<evidence type="ECO:0000313" key="7">
    <source>
        <dbReference type="Proteomes" id="UP000233769"/>
    </source>
</evidence>
<evidence type="ECO:0000313" key="6">
    <source>
        <dbReference type="EMBL" id="SOR29534.1"/>
    </source>
</evidence>
<accession>A0A2N9AQ99</accession>
<name>A0A2N9AQ99_METEX</name>
<dbReference type="InterPro" id="IPR003439">
    <property type="entry name" value="ABC_transporter-like_ATP-bd"/>
</dbReference>
<dbReference type="AlphaFoldDB" id="A0A2N9AQ99"/>
<dbReference type="CDD" id="cd03260">
    <property type="entry name" value="ABC_PstB_phosphate_transporter"/>
    <property type="match status" value="1"/>
</dbReference>
<dbReference type="Proteomes" id="UP000233769">
    <property type="component" value="Chromosome tk0001"/>
</dbReference>
<evidence type="ECO:0000256" key="2">
    <source>
        <dbReference type="ARBA" id="ARBA00022592"/>
    </source>
</evidence>
<dbReference type="InterPro" id="IPR027417">
    <property type="entry name" value="P-loop_NTPase"/>
</dbReference>
<protein>
    <submittedName>
        <fullName evidence="6">ABC transporter related</fullName>
    </submittedName>
</protein>
<dbReference type="InterPro" id="IPR005670">
    <property type="entry name" value="PstB-like"/>
</dbReference>
<dbReference type="Pfam" id="PF00005">
    <property type="entry name" value="ABC_tran"/>
    <property type="match status" value="1"/>
</dbReference>
<dbReference type="SMART" id="SM00382">
    <property type="entry name" value="AAA"/>
    <property type="match status" value="1"/>
</dbReference>
<feature type="domain" description="ABC transporter" evidence="5">
    <location>
        <begin position="7"/>
        <end position="225"/>
    </location>
</feature>
<organism evidence="6 7">
    <name type="scientific">Methylorubrum extorquens</name>
    <name type="common">Methylobacterium dichloromethanicum</name>
    <name type="synonym">Methylobacterium extorquens</name>
    <dbReference type="NCBI Taxonomy" id="408"/>
    <lineage>
        <taxon>Bacteria</taxon>
        <taxon>Pseudomonadati</taxon>
        <taxon>Pseudomonadota</taxon>
        <taxon>Alphaproteobacteria</taxon>
        <taxon>Hyphomicrobiales</taxon>
        <taxon>Methylobacteriaceae</taxon>
        <taxon>Methylorubrum</taxon>
    </lineage>
</organism>
<sequence length="238" mass="24939">MSAAPAIHLDGVSLALGGRVILDRLDLDVAAHGITALIGPNGAGKSVTLRVIDGLLRPDSGTVRLTPGRRAFVFQRPALVRASASANVALGLVSLKLSRRERAERIAAALARVGLSERANDAATRFSGGEQQRLALARAWAMQPDLLLLDEPTASLDPAATETVESLITEMAQTGTTVLLVSHNLGQVARLADETVVLAAGRAVERGPTRSVLFSPRTPEARAYLTGELPWTAFAAAS</sequence>
<dbReference type="InterPro" id="IPR015854">
    <property type="entry name" value="ABC_transpr_LolD-like"/>
</dbReference>
<evidence type="ECO:0000256" key="4">
    <source>
        <dbReference type="ARBA" id="ARBA00022840"/>
    </source>
</evidence>
<dbReference type="InterPro" id="IPR003593">
    <property type="entry name" value="AAA+_ATPase"/>
</dbReference>
<keyword evidence="2" id="KW-0592">Phosphate transport</keyword>
<dbReference type="GO" id="GO:0016887">
    <property type="term" value="F:ATP hydrolysis activity"/>
    <property type="evidence" value="ECO:0007669"/>
    <property type="project" value="InterPro"/>
</dbReference>
<dbReference type="PANTHER" id="PTHR24220">
    <property type="entry name" value="IMPORT ATP-BINDING PROTEIN"/>
    <property type="match status" value="1"/>
</dbReference>
<keyword evidence="3" id="KW-0547">Nucleotide-binding</keyword>
<comment type="similarity">
    <text evidence="1">Belongs to the ABC transporter superfamily.</text>
</comment>
<evidence type="ECO:0000259" key="5">
    <source>
        <dbReference type="PROSITE" id="PS50893"/>
    </source>
</evidence>
<dbReference type="GO" id="GO:0005886">
    <property type="term" value="C:plasma membrane"/>
    <property type="evidence" value="ECO:0007669"/>
    <property type="project" value="TreeGrafter"/>
</dbReference>
<dbReference type="GO" id="GO:0035435">
    <property type="term" value="P:phosphate ion transmembrane transport"/>
    <property type="evidence" value="ECO:0007669"/>
    <property type="project" value="InterPro"/>
</dbReference>
<dbReference type="PROSITE" id="PS50893">
    <property type="entry name" value="ABC_TRANSPORTER_2"/>
    <property type="match status" value="1"/>
</dbReference>
<dbReference type="PROSITE" id="PS00211">
    <property type="entry name" value="ABC_TRANSPORTER_1"/>
    <property type="match status" value="1"/>
</dbReference>
<keyword evidence="4" id="KW-0067">ATP-binding</keyword>
<dbReference type="GO" id="GO:0005524">
    <property type="term" value="F:ATP binding"/>
    <property type="evidence" value="ECO:0007669"/>
    <property type="project" value="UniProtKB-KW"/>
</dbReference>
<evidence type="ECO:0000256" key="3">
    <source>
        <dbReference type="ARBA" id="ARBA00022741"/>
    </source>
</evidence>
<dbReference type="InterPro" id="IPR017871">
    <property type="entry name" value="ABC_transporter-like_CS"/>
</dbReference>
<dbReference type="GO" id="GO:0005315">
    <property type="term" value="F:phosphate transmembrane transporter activity"/>
    <property type="evidence" value="ECO:0007669"/>
    <property type="project" value="InterPro"/>
</dbReference>
<dbReference type="PANTHER" id="PTHR24220:SF684">
    <property type="entry name" value="FE(3+) IONS IMPORT ATP-BINDING PROTEIN FBPC"/>
    <property type="match status" value="1"/>
</dbReference>
<proteinExistence type="inferred from homology"/>
<gene>
    <name evidence="6" type="ORF">TK0001_2932</name>
</gene>
<dbReference type="EMBL" id="LT962688">
    <property type="protein sequence ID" value="SOR29534.1"/>
    <property type="molecule type" value="Genomic_DNA"/>
</dbReference>